<evidence type="ECO:0000313" key="3">
    <source>
        <dbReference type="Proteomes" id="UP000714275"/>
    </source>
</evidence>
<evidence type="ECO:0000256" key="1">
    <source>
        <dbReference type="SAM" id="Phobius"/>
    </source>
</evidence>
<keyword evidence="1" id="KW-0812">Transmembrane</keyword>
<accession>A0A9P6ZJV9</accession>
<dbReference type="OrthoDB" id="2682329at2759"/>
<name>A0A9P6ZJV9_9AGAM</name>
<feature type="transmembrane region" description="Helical" evidence="1">
    <location>
        <begin position="97"/>
        <end position="119"/>
    </location>
</feature>
<proteinExistence type="predicted"/>
<gene>
    <name evidence="2" type="ORF">EV702DRAFT_1143240</name>
</gene>
<keyword evidence="1" id="KW-1133">Transmembrane helix</keyword>
<keyword evidence="3" id="KW-1185">Reference proteome</keyword>
<comment type="caution">
    <text evidence="2">The sequence shown here is derived from an EMBL/GenBank/DDBJ whole genome shotgun (WGS) entry which is preliminary data.</text>
</comment>
<protein>
    <submittedName>
        <fullName evidence="2">Uncharacterized protein</fullName>
    </submittedName>
</protein>
<sequence>MFTAVFINQAFWNTLGGFEPNTTSPDPNWGQCLQCAAIDRAVTLRSDFCSQCFAQYCYDPSNLPSNSELPGRQFAFENPDLGGLQKVEKWLKDNKGALAGFVVAIIVVIAGMVGFIFWWRKRRARKSRYSRVDELREDDEPWRYYDNHSLELTRRRSIT</sequence>
<dbReference type="EMBL" id="JABBWD010000076">
    <property type="protein sequence ID" value="KAG1768880.1"/>
    <property type="molecule type" value="Genomic_DNA"/>
</dbReference>
<dbReference type="Proteomes" id="UP000714275">
    <property type="component" value="Unassembled WGS sequence"/>
</dbReference>
<evidence type="ECO:0000313" key="2">
    <source>
        <dbReference type="EMBL" id="KAG1768880.1"/>
    </source>
</evidence>
<keyword evidence="1" id="KW-0472">Membrane</keyword>
<organism evidence="2 3">
    <name type="scientific">Suillus placidus</name>
    <dbReference type="NCBI Taxonomy" id="48579"/>
    <lineage>
        <taxon>Eukaryota</taxon>
        <taxon>Fungi</taxon>
        <taxon>Dikarya</taxon>
        <taxon>Basidiomycota</taxon>
        <taxon>Agaricomycotina</taxon>
        <taxon>Agaricomycetes</taxon>
        <taxon>Agaricomycetidae</taxon>
        <taxon>Boletales</taxon>
        <taxon>Suillineae</taxon>
        <taxon>Suillaceae</taxon>
        <taxon>Suillus</taxon>
    </lineage>
</organism>
<reference evidence="2" key="1">
    <citation type="journal article" date="2020" name="New Phytol.">
        <title>Comparative genomics reveals dynamic genome evolution in host specialist ectomycorrhizal fungi.</title>
        <authorList>
            <person name="Lofgren L.A."/>
            <person name="Nguyen N.H."/>
            <person name="Vilgalys R."/>
            <person name="Ruytinx J."/>
            <person name="Liao H.L."/>
            <person name="Branco S."/>
            <person name="Kuo A."/>
            <person name="LaButti K."/>
            <person name="Lipzen A."/>
            <person name="Andreopoulos W."/>
            <person name="Pangilinan J."/>
            <person name="Riley R."/>
            <person name="Hundley H."/>
            <person name="Na H."/>
            <person name="Barry K."/>
            <person name="Grigoriev I.V."/>
            <person name="Stajich J.E."/>
            <person name="Kennedy P.G."/>
        </authorList>
    </citation>
    <scope>NUCLEOTIDE SEQUENCE</scope>
    <source>
        <strain evidence="2">DOB743</strain>
    </source>
</reference>
<dbReference type="AlphaFoldDB" id="A0A9P6ZJV9"/>